<keyword evidence="3" id="KW-1185">Reference proteome</keyword>
<dbReference type="AlphaFoldDB" id="A0A1V3BYA6"/>
<dbReference type="InterPro" id="IPR012808">
    <property type="entry name" value="CHP02453"/>
</dbReference>
<protein>
    <submittedName>
        <fullName evidence="2">TIGR02453 family protein</fullName>
    </submittedName>
    <submittedName>
        <fullName evidence="1">Uncharacterized protein (TIGR02453 family)</fullName>
    </submittedName>
</protein>
<dbReference type="OrthoDB" id="9794241at2"/>
<evidence type="ECO:0000313" key="1">
    <source>
        <dbReference type="EMBL" id="NYH54781.1"/>
    </source>
</evidence>
<dbReference type="RefSeq" id="WP_077689919.1">
    <property type="nucleotide sequence ID" value="NZ_JACCHL010000001.1"/>
</dbReference>
<evidence type="ECO:0000313" key="3">
    <source>
        <dbReference type="Proteomes" id="UP000189004"/>
    </source>
</evidence>
<name>A0A1V3BYA6_9ACTN</name>
<dbReference type="EMBL" id="MCOK01000001">
    <property type="protein sequence ID" value="OOC53537.1"/>
    <property type="molecule type" value="Genomic_DNA"/>
</dbReference>
<comment type="caution">
    <text evidence="2">The sequence shown here is derived from an EMBL/GenBank/DDBJ whole genome shotgun (WGS) entry which is preliminary data.</text>
</comment>
<sequence length="210" mass="23959">MDSTGFTEETFTFFDGLARDNSKEYFHAHHEVYVRAVREPARALARALEEEFGPIKVGRPNRDTRFSHDKSPYKTHVGLVGRGRGPVGRYLQLGLDGLWAGAGYHAMSSAQVRRFREGVDDDREGPRLDRIVDELTGRGFDLVGDTLRTRPRGYAGDHPRVHLLRYRSLGAEHHVERSDELCSPALLETVRADWRALRPLLDWLERHVTS</sequence>
<reference evidence="3" key="1">
    <citation type="submission" date="2016-08" db="EMBL/GenBank/DDBJ databases">
        <authorList>
            <person name="Tokovenko B."/>
            <person name="Kalinowski J."/>
        </authorList>
    </citation>
    <scope>NUCLEOTIDE SEQUENCE [LARGE SCALE GENOMIC DNA]</scope>
    <source>
        <strain evidence="3">UTMC102</strain>
    </source>
</reference>
<dbReference type="InterPro" id="IPR015996">
    <property type="entry name" value="UCP028451"/>
</dbReference>
<organism evidence="2 3">
    <name type="scientific">Nocardiopsis sinuspersici</name>
    <dbReference type="NCBI Taxonomy" id="501010"/>
    <lineage>
        <taxon>Bacteria</taxon>
        <taxon>Bacillati</taxon>
        <taxon>Actinomycetota</taxon>
        <taxon>Actinomycetes</taxon>
        <taxon>Streptosporangiales</taxon>
        <taxon>Nocardiopsidaceae</taxon>
        <taxon>Nocardiopsis</taxon>
    </lineage>
</organism>
<dbReference type="Pfam" id="PF09365">
    <property type="entry name" value="DUF2461"/>
    <property type="match status" value="1"/>
</dbReference>
<reference evidence="2" key="2">
    <citation type="submission" date="2016-08" db="EMBL/GenBank/DDBJ databases">
        <authorList>
            <person name="Seilhamer J.J."/>
        </authorList>
    </citation>
    <scope>NUCLEOTIDE SEQUENCE [LARGE SCALE GENOMIC DNA]</scope>
    <source>
        <strain evidence="2">UTMC102</strain>
    </source>
</reference>
<accession>A0A1V3BYA6</accession>
<dbReference type="NCBIfam" id="TIGR02453">
    <property type="entry name" value="TIGR02453 family protein"/>
    <property type="match status" value="1"/>
</dbReference>
<dbReference type="Proteomes" id="UP000189004">
    <property type="component" value="Unassembled WGS sequence"/>
</dbReference>
<gene>
    <name evidence="1" type="ORF">HNR06_004370</name>
    <name evidence="2" type="ORF">NOSIN_06730</name>
</gene>
<proteinExistence type="predicted"/>
<evidence type="ECO:0000313" key="2">
    <source>
        <dbReference type="EMBL" id="OOC53537.1"/>
    </source>
</evidence>
<dbReference type="Proteomes" id="UP000584931">
    <property type="component" value="Unassembled WGS sequence"/>
</dbReference>
<evidence type="ECO:0000313" key="4">
    <source>
        <dbReference type="Proteomes" id="UP000584931"/>
    </source>
</evidence>
<accession>A0A7Z0BL15</accession>
<reference evidence="1 4" key="3">
    <citation type="submission" date="2020-07" db="EMBL/GenBank/DDBJ databases">
        <title>Sequencing the genomes of 1000 actinobacteria strains.</title>
        <authorList>
            <person name="Klenk H.-P."/>
        </authorList>
    </citation>
    <scope>NUCLEOTIDE SEQUENCE [LARGE SCALE GENOMIC DNA]</scope>
    <source>
        <strain evidence="1 4">DSM 45278</strain>
    </source>
</reference>
<dbReference type="PANTHER" id="PTHR36452:SF1">
    <property type="entry name" value="DUF2461 DOMAIN-CONTAINING PROTEIN"/>
    <property type="match status" value="1"/>
</dbReference>
<dbReference type="PANTHER" id="PTHR36452">
    <property type="entry name" value="CHROMOSOME 12, WHOLE GENOME SHOTGUN SEQUENCE"/>
    <property type="match status" value="1"/>
</dbReference>
<dbReference type="PIRSF" id="PIRSF028451">
    <property type="entry name" value="UCP028451"/>
    <property type="match status" value="1"/>
</dbReference>
<dbReference type="EMBL" id="JACCHL010000001">
    <property type="protein sequence ID" value="NYH54781.1"/>
    <property type="molecule type" value="Genomic_DNA"/>
</dbReference>